<comment type="caution">
    <text evidence="3">The sequence shown here is derived from an EMBL/GenBank/DDBJ whole genome shotgun (WGS) entry which is preliminary data.</text>
</comment>
<feature type="chain" id="PRO_5008590682" description="DUF3465 domain-containing protein" evidence="2">
    <location>
        <begin position="25"/>
        <end position="174"/>
    </location>
</feature>
<dbReference type="STRING" id="1795832.A7Q00_02725"/>
<dbReference type="Pfam" id="PF11948">
    <property type="entry name" value="DUF3465"/>
    <property type="match status" value="1"/>
</dbReference>
<evidence type="ECO:0000256" key="1">
    <source>
        <dbReference type="SAM" id="MobiDB-lite"/>
    </source>
</evidence>
<accession>A0A1B6W0J6</accession>
<evidence type="ECO:0000313" key="3">
    <source>
        <dbReference type="EMBL" id="OAM44153.1"/>
    </source>
</evidence>
<sequence>MNKKQNKWLWLLVLLGIAAYFHFAEQPKSKPEQGAAPPKTAVVEQARTPRQNAAQAAAKRGATDGAELIAQAFAEQRSDVQVSGSGKVHRTLPDDTQGSRHQRFIMKLSNGQTVLVAHNIDLAPRIPRLQRGDTVGFSGEYEYNAQGGVIHWTHRDPAGRHADGWLEHNGQRYQ</sequence>
<feature type="signal peptide" evidence="2">
    <location>
        <begin position="1"/>
        <end position="24"/>
    </location>
</feature>
<protein>
    <recommendedName>
        <fullName evidence="5">DUF3465 domain-containing protein</fullName>
    </recommendedName>
</protein>
<dbReference type="Proteomes" id="UP000077726">
    <property type="component" value="Unassembled WGS sequence"/>
</dbReference>
<organism evidence="3 4">
    <name type="scientific">Eikenella halliae</name>
    <dbReference type="NCBI Taxonomy" id="1795832"/>
    <lineage>
        <taxon>Bacteria</taxon>
        <taxon>Pseudomonadati</taxon>
        <taxon>Pseudomonadota</taxon>
        <taxon>Betaproteobacteria</taxon>
        <taxon>Neisseriales</taxon>
        <taxon>Neisseriaceae</taxon>
        <taxon>Eikenella</taxon>
    </lineage>
</organism>
<evidence type="ECO:0000313" key="4">
    <source>
        <dbReference type="Proteomes" id="UP000077726"/>
    </source>
</evidence>
<dbReference type="OrthoDB" id="195616at2"/>
<reference evidence="4" key="1">
    <citation type="submission" date="2016-05" db="EMBL/GenBank/DDBJ databases">
        <title>Draft genome of Corynebacterium afermentans subsp. afermentans LCDC 88199T.</title>
        <authorList>
            <person name="Bernier A.-M."/>
            <person name="Bernard K."/>
        </authorList>
    </citation>
    <scope>NUCLEOTIDE SEQUENCE [LARGE SCALE GENOMIC DNA]</scope>
    <source>
        <strain evidence="4">NML130454</strain>
    </source>
</reference>
<dbReference type="AlphaFoldDB" id="A0A1B6W0J6"/>
<keyword evidence="2" id="KW-0732">Signal</keyword>
<evidence type="ECO:0008006" key="5">
    <source>
        <dbReference type="Google" id="ProtNLM"/>
    </source>
</evidence>
<name>A0A1B6W0J6_9NEIS</name>
<dbReference type="EMBL" id="LXSQ01000007">
    <property type="protein sequence ID" value="OAM44153.1"/>
    <property type="molecule type" value="Genomic_DNA"/>
</dbReference>
<dbReference type="InterPro" id="IPR021856">
    <property type="entry name" value="DUF3465"/>
</dbReference>
<proteinExistence type="predicted"/>
<gene>
    <name evidence="3" type="ORF">A7Q00_02725</name>
</gene>
<keyword evidence="4" id="KW-1185">Reference proteome</keyword>
<dbReference type="RefSeq" id="WP_064089110.1">
    <property type="nucleotide sequence ID" value="NZ_LXSQ01000007.1"/>
</dbReference>
<feature type="region of interest" description="Disordered" evidence="1">
    <location>
        <begin position="80"/>
        <end position="99"/>
    </location>
</feature>
<evidence type="ECO:0000256" key="2">
    <source>
        <dbReference type="SAM" id="SignalP"/>
    </source>
</evidence>